<dbReference type="Proteomes" id="UP000027138">
    <property type="component" value="Unassembled WGS sequence"/>
</dbReference>
<dbReference type="GO" id="GO:0005737">
    <property type="term" value="C:cytoplasm"/>
    <property type="evidence" value="ECO:0007669"/>
    <property type="project" value="UniProtKB-ARBA"/>
</dbReference>
<keyword evidence="1" id="KW-0677">Repeat</keyword>
<dbReference type="AlphaFoldDB" id="A0A067JVW6"/>
<evidence type="ECO:0000256" key="1">
    <source>
        <dbReference type="ARBA" id="ARBA00022737"/>
    </source>
</evidence>
<dbReference type="InterPro" id="IPR046848">
    <property type="entry name" value="E_motif"/>
</dbReference>
<feature type="repeat" description="PPR" evidence="3">
    <location>
        <begin position="418"/>
        <end position="452"/>
    </location>
</feature>
<dbReference type="Pfam" id="PF01535">
    <property type="entry name" value="PPR"/>
    <property type="match status" value="2"/>
</dbReference>
<dbReference type="InterPro" id="IPR011990">
    <property type="entry name" value="TPR-like_helical_dom_sf"/>
</dbReference>
<dbReference type="InterPro" id="IPR002885">
    <property type="entry name" value="PPR_rpt"/>
</dbReference>
<feature type="repeat" description="PPR" evidence="3">
    <location>
        <begin position="149"/>
        <end position="183"/>
    </location>
</feature>
<evidence type="ECO:0000256" key="2">
    <source>
        <dbReference type="ARBA" id="ARBA00061659"/>
    </source>
</evidence>
<dbReference type="PANTHER" id="PTHR47926:SF492">
    <property type="entry name" value="DYW DOMAIN-CONTAINING PROTEIN"/>
    <property type="match status" value="1"/>
</dbReference>
<dbReference type="Gene3D" id="1.25.40.10">
    <property type="entry name" value="Tetratricopeptide repeat domain"/>
    <property type="match status" value="4"/>
</dbReference>
<dbReference type="NCBIfam" id="TIGR00756">
    <property type="entry name" value="PPR"/>
    <property type="match status" value="5"/>
</dbReference>
<dbReference type="OrthoDB" id="1909720at2759"/>
<dbReference type="Pfam" id="PF13041">
    <property type="entry name" value="PPR_2"/>
    <property type="match status" value="4"/>
</dbReference>
<keyword evidence="5" id="KW-1185">Reference proteome</keyword>
<proteinExistence type="inferred from homology"/>
<feature type="repeat" description="PPR" evidence="3">
    <location>
        <begin position="252"/>
        <end position="286"/>
    </location>
</feature>
<evidence type="ECO:0000313" key="4">
    <source>
        <dbReference type="EMBL" id="KDP23664.1"/>
    </source>
</evidence>
<dbReference type="GO" id="GO:0016556">
    <property type="term" value="P:mRNA modification"/>
    <property type="evidence" value="ECO:0007669"/>
    <property type="project" value="UniProtKB-ARBA"/>
</dbReference>
<evidence type="ECO:0008006" key="6">
    <source>
        <dbReference type="Google" id="ProtNLM"/>
    </source>
</evidence>
<gene>
    <name evidence="4" type="ORF">JCGZ_23497</name>
</gene>
<comment type="similarity">
    <text evidence="2">Belongs to the PPR family. PCMP-E subfamily.</text>
</comment>
<dbReference type="PANTHER" id="PTHR47926">
    <property type="entry name" value="PENTATRICOPEPTIDE REPEAT-CONTAINING PROTEIN"/>
    <property type="match status" value="1"/>
</dbReference>
<reference evidence="4 5" key="1">
    <citation type="journal article" date="2014" name="PLoS ONE">
        <title>Global Analysis of Gene Expression Profiles in Physic Nut (Jatropha curcas L.) Seedlings Exposed to Salt Stress.</title>
        <authorList>
            <person name="Zhang L."/>
            <person name="Zhang C."/>
            <person name="Wu P."/>
            <person name="Chen Y."/>
            <person name="Li M."/>
            <person name="Jiang H."/>
            <person name="Wu G."/>
        </authorList>
    </citation>
    <scope>NUCLEOTIDE SEQUENCE [LARGE SCALE GENOMIC DNA]</scope>
    <source>
        <strain evidence="5">cv. GZQX0401</strain>
        <tissue evidence="4">Young leaves</tissue>
    </source>
</reference>
<name>A0A067JVW6_JATCU</name>
<dbReference type="FunFam" id="1.25.40.10:FF:000277">
    <property type="entry name" value="Pentatricopeptide repeat-containing protein, mitochondrial"/>
    <property type="match status" value="1"/>
</dbReference>
<sequence>MDHFKQILGQMMRSNLIGQTFPMSRLIFFSAISHPENVDVALILFNQFTPNPNLYIYNTLISALSGVTTQCFSIYNSMLCFRIDPDKHTLLNLLNAAKRVSEVRQIHCHAIVLGFSTYGYLKNSLIKLYFENGLLWLAHQVFEQMPAPDVVSFNIMIAGYAKKGCELEASQLLREMMALGLEPDDVTMSGLLLSYGQLGEARFGKAVHAWIERRKSITSANMILGNALLDMYIKCQELNLAQRIFSALTEKDVVSWNTIITGYAKAGDLDLARRFFNQMPSRDLVSWNSLISGYALQGDFPMVRELLNDMLVEKVTPDNVTMASLVSAAAEIGVLDQGRSAHGWVIRMQIKIDALLGSALIDMYCKCGSIERAFLVFREIIKKDVVAWTTMISGFAFHGYGSKALELFYEMQQNVAPNEVTFISVLTACSHSGLVDQGLKIFNCMKEYGIEPRVEHYGCLVDLLGRSGRLAEAKKVIERMPMKPSRSIWGSILNACRAQGDVEMAEIALTELLKLEPEEEGGYILLHNTYAANGRWSYSNKIRKTMESRGVTKAAGCSSVVIDGVIHKFLAADKRYPRWIQVELVLNCLTSELKLGADRPLESIHSLQDMC</sequence>
<protein>
    <recommendedName>
        <fullName evidence="6">Pentatricopeptide repeat-containing protein</fullName>
    </recommendedName>
</protein>
<evidence type="ECO:0000313" key="5">
    <source>
        <dbReference type="Proteomes" id="UP000027138"/>
    </source>
</evidence>
<dbReference type="InterPro" id="IPR046960">
    <property type="entry name" value="PPR_At4g14850-like_plant"/>
</dbReference>
<feature type="repeat" description="PPR" evidence="3">
    <location>
        <begin position="353"/>
        <end position="387"/>
    </location>
</feature>
<dbReference type="EMBL" id="KK915213">
    <property type="protein sequence ID" value="KDP23664.1"/>
    <property type="molecule type" value="Genomic_DNA"/>
</dbReference>
<dbReference type="FunFam" id="1.25.40.10:FF:000412">
    <property type="entry name" value="Putative pentatricopeptide repeat-containing protein"/>
    <property type="match status" value="1"/>
</dbReference>
<dbReference type="PROSITE" id="PS51375">
    <property type="entry name" value="PPR"/>
    <property type="match status" value="4"/>
</dbReference>
<accession>A0A067JVW6</accession>
<organism evidence="4 5">
    <name type="scientific">Jatropha curcas</name>
    <name type="common">Barbados nut</name>
    <dbReference type="NCBI Taxonomy" id="180498"/>
    <lineage>
        <taxon>Eukaryota</taxon>
        <taxon>Viridiplantae</taxon>
        <taxon>Streptophyta</taxon>
        <taxon>Embryophyta</taxon>
        <taxon>Tracheophyta</taxon>
        <taxon>Spermatophyta</taxon>
        <taxon>Magnoliopsida</taxon>
        <taxon>eudicotyledons</taxon>
        <taxon>Gunneridae</taxon>
        <taxon>Pentapetalae</taxon>
        <taxon>rosids</taxon>
        <taxon>fabids</taxon>
        <taxon>Malpighiales</taxon>
        <taxon>Euphorbiaceae</taxon>
        <taxon>Crotonoideae</taxon>
        <taxon>Jatropheae</taxon>
        <taxon>Jatropha</taxon>
    </lineage>
</organism>
<evidence type="ECO:0000256" key="3">
    <source>
        <dbReference type="PROSITE-ProRule" id="PRU00708"/>
    </source>
</evidence>
<dbReference type="GO" id="GO:0003723">
    <property type="term" value="F:RNA binding"/>
    <property type="evidence" value="ECO:0007669"/>
    <property type="project" value="InterPro"/>
</dbReference>
<dbReference type="Pfam" id="PF20431">
    <property type="entry name" value="E_motif"/>
    <property type="match status" value="1"/>
</dbReference>